<evidence type="ECO:0000256" key="1">
    <source>
        <dbReference type="SAM" id="MobiDB-lite"/>
    </source>
</evidence>
<dbReference type="EMBL" id="NAJQ01000013">
    <property type="protein sequence ID" value="TKA83232.1"/>
    <property type="molecule type" value="Genomic_DNA"/>
</dbReference>
<evidence type="ECO:0000313" key="2">
    <source>
        <dbReference type="EMBL" id="TKA83232.1"/>
    </source>
</evidence>
<gene>
    <name evidence="2" type="ORF">B0A55_02949</name>
</gene>
<sequence>MHTASTRPFHLLLQSFEPEHAPNTTSLPDRGYDTDDDSTARNGGREIPHRMRCGLKEVTEEFDPNLLPFGDRSSARVPAMPSRPFTFRPLLPSQGMYSMVPNPPNAPTPLHADNEAAMSHVPTSEDAETARSNSETIYAAARAGRVENGYRSVGVGVRCGDGTGGR</sequence>
<name>A0A4U0XYV8_9PEZI</name>
<organism evidence="2 3">
    <name type="scientific">Friedmanniomyces simplex</name>
    <dbReference type="NCBI Taxonomy" id="329884"/>
    <lineage>
        <taxon>Eukaryota</taxon>
        <taxon>Fungi</taxon>
        <taxon>Dikarya</taxon>
        <taxon>Ascomycota</taxon>
        <taxon>Pezizomycotina</taxon>
        <taxon>Dothideomycetes</taxon>
        <taxon>Dothideomycetidae</taxon>
        <taxon>Mycosphaerellales</taxon>
        <taxon>Teratosphaeriaceae</taxon>
        <taxon>Friedmanniomyces</taxon>
    </lineage>
</organism>
<reference evidence="2 3" key="1">
    <citation type="submission" date="2017-03" db="EMBL/GenBank/DDBJ databases">
        <title>Genomes of endolithic fungi from Antarctica.</title>
        <authorList>
            <person name="Coleine C."/>
            <person name="Masonjones S."/>
            <person name="Stajich J.E."/>
        </authorList>
    </citation>
    <scope>NUCLEOTIDE SEQUENCE [LARGE SCALE GENOMIC DNA]</scope>
    <source>
        <strain evidence="2 3">CCFEE 5184</strain>
    </source>
</reference>
<dbReference type="Proteomes" id="UP000309340">
    <property type="component" value="Unassembled WGS sequence"/>
</dbReference>
<evidence type="ECO:0000313" key="3">
    <source>
        <dbReference type="Proteomes" id="UP000309340"/>
    </source>
</evidence>
<accession>A0A4U0XYV8</accession>
<proteinExistence type="predicted"/>
<keyword evidence="3" id="KW-1185">Reference proteome</keyword>
<comment type="caution">
    <text evidence="2">The sequence shown here is derived from an EMBL/GenBank/DDBJ whole genome shotgun (WGS) entry which is preliminary data.</text>
</comment>
<feature type="region of interest" description="Disordered" evidence="1">
    <location>
        <begin position="1"/>
        <end position="46"/>
    </location>
</feature>
<protein>
    <submittedName>
        <fullName evidence="2">Uncharacterized protein</fullName>
    </submittedName>
</protein>
<dbReference type="AlphaFoldDB" id="A0A4U0XYV8"/>